<dbReference type="GeneID" id="96229242"/>
<evidence type="ECO:0000259" key="1">
    <source>
        <dbReference type="Pfam" id="PF12645"/>
    </source>
</evidence>
<dbReference type="InterPro" id="IPR024760">
    <property type="entry name" value="HTH_dom_conjug_TS-like"/>
</dbReference>
<evidence type="ECO:0000313" key="9">
    <source>
        <dbReference type="Proteomes" id="UP000284024"/>
    </source>
</evidence>
<dbReference type="RefSeq" id="WP_004613734.1">
    <property type="nucleotide sequence ID" value="NZ_CABJDZ010000010.1"/>
</dbReference>
<evidence type="ECO:0000313" key="11">
    <source>
        <dbReference type="Proteomes" id="UP000285839"/>
    </source>
</evidence>
<evidence type="ECO:0000313" key="2">
    <source>
        <dbReference type="EMBL" id="CUO00827.1"/>
    </source>
</evidence>
<dbReference type="EMBL" id="QROE01000010">
    <property type="protein sequence ID" value="RHK92412.1"/>
    <property type="molecule type" value="Genomic_DNA"/>
</dbReference>
<sequence length="82" mass="9578">MKQTFKKPSYYLLSQAMDGDEKAIEKILAFYDPYISKCCLRPLYDEYGNVYIVVDMELKGLIREALIKMILGFDIALEIEEE</sequence>
<dbReference type="Proteomes" id="UP000095413">
    <property type="component" value="Unassembled WGS sequence"/>
</dbReference>
<evidence type="ECO:0000313" key="6">
    <source>
        <dbReference type="EMBL" id="RHK92412.1"/>
    </source>
</evidence>
<accession>A0A174BJH1</accession>
<feature type="domain" description="Helix-turn-helix conjugative transposon-like" evidence="1">
    <location>
        <begin position="10"/>
        <end position="74"/>
    </location>
</feature>
<dbReference type="Proteomes" id="UP000284267">
    <property type="component" value="Unassembled WGS sequence"/>
</dbReference>
<evidence type="ECO:0000313" key="7">
    <source>
        <dbReference type="Proteomes" id="UP000095413"/>
    </source>
</evidence>
<dbReference type="EMBL" id="QRUH01000007">
    <property type="protein sequence ID" value="RGR48667.1"/>
    <property type="molecule type" value="Genomic_DNA"/>
</dbReference>
<evidence type="ECO:0000313" key="5">
    <source>
        <dbReference type="EMBL" id="RHH19297.1"/>
    </source>
</evidence>
<dbReference type="EMBL" id="CYZP01000012">
    <property type="protein sequence ID" value="CUO00827.1"/>
    <property type="molecule type" value="Genomic_DNA"/>
</dbReference>
<dbReference type="OrthoDB" id="9801453at2"/>
<dbReference type="AlphaFoldDB" id="A0A174BJH1"/>
<gene>
    <name evidence="6" type="ORF">DW040_16435</name>
    <name evidence="5" type="ORF">DW222_06765</name>
    <name evidence="4" type="ORF">DWY46_10405</name>
    <name evidence="2" type="ORF">ERS852476_01645</name>
    <name evidence="3" type="ORF">ERS852533_02106</name>
</gene>
<dbReference type="Proteomes" id="UP000285839">
    <property type="component" value="Unassembled WGS sequence"/>
</dbReference>
<reference evidence="9 10" key="2">
    <citation type="submission" date="2018-08" db="EMBL/GenBank/DDBJ databases">
        <title>A genome reference for cultivated species of the human gut microbiota.</title>
        <authorList>
            <person name="Zou Y."/>
            <person name="Xue W."/>
            <person name="Luo G."/>
        </authorList>
    </citation>
    <scope>NUCLEOTIDE SEQUENCE [LARGE SCALE GENOMIC DNA]</scope>
    <source>
        <strain evidence="4 11">AF25-21</strain>
        <strain evidence="6 10">AF39-4</strain>
        <strain evidence="5 9">AM18-2AC</strain>
    </source>
</reference>
<dbReference type="Proteomes" id="UP000284024">
    <property type="component" value="Unassembled WGS sequence"/>
</dbReference>
<dbReference type="EMBL" id="QRJH01000003">
    <property type="protein sequence ID" value="RHH19297.1"/>
    <property type="molecule type" value="Genomic_DNA"/>
</dbReference>
<name>A0A174BJH1_9FIRM</name>
<reference evidence="7 8" key="1">
    <citation type="submission" date="2015-09" db="EMBL/GenBank/DDBJ databases">
        <authorList>
            <consortium name="Pathogen Informatics"/>
        </authorList>
    </citation>
    <scope>NUCLEOTIDE SEQUENCE [LARGE SCALE GENOMIC DNA]</scope>
    <source>
        <strain evidence="2 8">2789STDY5834861</strain>
        <strain evidence="3 7">2789STDY5834921</strain>
    </source>
</reference>
<proteinExistence type="predicted"/>
<protein>
    <submittedName>
        <fullName evidence="2 4">Helix-turn-helix domain</fullName>
    </submittedName>
</protein>
<evidence type="ECO:0000313" key="10">
    <source>
        <dbReference type="Proteomes" id="UP000284267"/>
    </source>
</evidence>
<evidence type="ECO:0000313" key="3">
    <source>
        <dbReference type="EMBL" id="CUP65694.1"/>
    </source>
</evidence>
<evidence type="ECO:0000313" key="8">
    <source>
        <dbReference type="Proteomes" id="UP000095645"/>
    </source>
</evidence>
<dbReference type="EMBL" id="CZBA01000011">
    <property type="protein sequence ID" value="CUP65694.1"/>
    <property type="molecule type" value="Genomic_DNA"/>
</dbReference>
<evidence type="ECO:0000313" key="4">
    <source>
        <dbReference type="EMBL" id="RGR48667.1"/>
    </source>
</evidence>
<organism evidence="2 8">
    <name type="scientific">Blautia obeum</name>
    <dbReference type="NCBI Taxonomy" id="40520"/>
    <lineage>
        <taxon>Bacteria</taxon>
        <taxon>Bacillati</taxon>
        <taxon>Bacillota</taxon>
        <taxon>Clostridia</taxon>
        <taxon>Lachnospirales</taxon>
        <taxon>Lachnospiraceae</taxon>
        <taxon>Blautia</taxon>
    </lineage>
</organism>
<dbReference type="Proteomes" id="UP000095645">
    <property type="component" value="Unassembled WGS sequence"/>
</dbReference>
<dbReference type="Pfam" id="PF12645">
    <property type="entry name" value="HTH_16"/>
    <property type="match status" value="1"/>
</dbReference>